<accession>A0A3M4QAG6</accession>
<dbReference type="AlphaFoldDB" id="A0A3M4QAG6"/>
<dbReference type="EMBL" id="RBRL01000249">
    <property type="protein sequence ID" value="RMQ87224.1"/>
    <property type="molecule type" value="Genomic_DNA"/>
</dbReference>
<evidence type="ECO:0008006" key="3">
    <source>
        <dbReference type="Google" id="ProtNLM"/>
    </source>
</evidence>
<reference evidence="1 2" key="1">
    <citation type="submission" date="2018-08" db="EMBL/GenBank/DDBJ databases">
        <title>Recombination of ecologically and evolutionarily significant loci maintains genetic cohesion in the Pseudomonas syringae species complex.</title>
        <authorList>
            <person name="Dillon M."/>
            <person name="Thakur S."/>
            <person name="Almeida R.N.D."/>
            <person name="Weir B.S."/>
            <person name="Guttman D.S."/>
        </authorList>
    </citation>
    <scope>NUCLEOTIDE SEQUENCE [LARGE SCALE GENOMIC DNA]</scope>
    <source>
        <strain evidence="1 2">ICMP 11288</strain>
    </source>
</reference>
<evidence type="ECO:0000313" key="2">
    <source>
        <dbReference type="Proteomes" id="UP000277179"/>
    </source>
</evidence>
<gene>
    <name evidence="1" type="ORF">ALP97_00951</name>
</gene>
<organism evidence="1 2">
    <name type="scientific">Pseudomonas salomonii</name>
    <dbReference type="NCBI Taxonomy" id="191391"/>
    <lineage>
        <taxon>Bacteria</taxon>
        <taxon>Pseudomonadati</taxon>
        <taxon>Pseudomonadota</taxon>
        <taxon>Gammaproteobacteria</taxon>
        <taxon>Pseudomonadales</taxon>
        <taxon>Pseudomonadaceae</taxon>
        <taxon>Pseudomonas</taxon>
    </lineage>
</organism>
<dbReference type="Gene3D" id="3.30.428.10">
    <property type="entry name" value="HIT-like"/>
    <property type="match status" value="1"/>
</dbReference>
<name>A0A3M4QAG6_9PSED</name>
<protein>
    <recommendedName>
        <fullName evidence="3">HIT domain-containing protein</fullName>
    </recommendedName>
</protein>
<sequence>MFMQIDPTFILHETEHWLLNHHLASKLPGYLMLGAKAPIDSLAAMPEAALAELGGLLAKTQQVMETQLRPKWLYISRYGHMPGFPLHFHFIPVYDWVEQAFWRDARYRVLQGFGSKEQGLTDGAELTLFVWREFGESPTPPAIQGPTVEQVVQTLRTAFGAGEAAKAAALSIHKLPDPPLSQPR</sequence>
<dbReference type="InterPro" id="IPR036265">
    <property type="entry name" value="HIT-like_sf"/>
</dbReference>
<proteinExistence type="predicted"/>
<dbReference type="Proteomes" id="UP000277179">
    <property type="component" value="Unassembled WGS sequence"/>
</dbReference>
<evidence type="ECO:0000313" key="1">
    <source>
        <dbReference type="EMBL" id="RMQ87224.1"/>
    </source>
</evidence>
<dbReference type="SUPFAM" id="SSF54197">
    <property type="entry name" value="HIT-like"/>
    <property type="match status" value="1"/>
</dbReference>
<comment type="caution">
    <text evidence="1">The sequence shown here is derived from an EMBL/GenBank/DDBJ whole genome shotgun (WGS) entry which is preliminary data.</text>
</comment>